<comment type="caution">
    <text evidence="1">The sequence shown here is derived from an EMBL/GenBank/DDBJ whole genome shotgun (WGS) entry which is preliminary data.</text>
</comment>
<accession>A0ABP9CD04</accession>
<dbReference type="EMBL" id="BAABIG010000039">
    <property type="protein sequence ID" value="GAA4806305.1"/>
    <property type="molecule type" value="Genomic_DNA"/>
</dbReference>
<evidence type="ECO:0000313" key="2">
    <source>
        <dbReference type="Proteomes" id="UP001501265"/>
    </source>
</evidence>
<dbReference type="Proteomes" id="UP001501265">
    <property type="component" value="Unassembled WGS sequence"/>
</dbReference>
<reference evidence="2" key="1">
    <citation type="journal article" date="2019" name="Int. J. Syst. Evol. Microbiol.">
        <title>The Global Catalogue of Microorganisms (GCM) 10K type strain sequencing project: providing services to taxonomists for standard genome sequencing and annotation.</title>
        <authorList>
            <consortium name="The Broad Institute Genomics Platform"/>
            <consortium name="The Broad Institute Genome Sequencing Center for Infectious Disease"/>
            <person name="Wu L."/>
            <person name="Ma J."/>
        </authorList>
    </citation>
    <scope>NUCLEOTIDE SEQUENCE [LARGE SCALE GENOMIC DNA]</scope>
    <source>
        <strain evidence="2">JCM 18081</strain>
    </source>
</reference>
<name>A0ABP9CD04_9ACTN</name>
<protein>
    <submittedName>
        <fullName evidence="1">Uncharacterized protein</fullName>
    </submittedName>
</protein>
<organism evidence="1 2">
    <name type="scientific">Streptomyces ziwulingensis</name>
    <dbReference type="NCBI Taxonomy" id="1045501"/>
    <lineage>
        <taxon>Bacteria</taxon>
        <taxon>Bacillati</taxon>
        <taxon>Actinomycetota</taxon>
        <taxon>Actinomycetes</taxon>
        <taxon>Kitasatosporales</taxon>
        <taxon>Streptomycetaceae</taxon>
        <taxon>Streptomyces</taxon>
    </lineage>
</organism>
<dbReference type="RefSeq" id="WP_345621244.1">
    <property type="nucleotide sequence ID" value="NZ_BAABIG010000039.1"/>
</dbReference>
<keyword evidence="2" id="KW-1185">Reference proteome</keyword>
<gene>
    <name evidence="1" type="ORF">GCM10023220_40330</name>
</gene>
<sequence>MENALWDRLSAAGEGRNLRWHRACSAFSSGVVSACGQCITNVDTNSSGADPGPVVIACHDQRVTSVRSSLTEYQF</sequence>
<evidence type="ECO:0000313" key="1">
    <source>
        <dbReference type="EMBL" id="GAA4806305.1"/>
    </source>
</evidence>
<proteinExistence type="predicted"/>